<name>A0A402A290_9CHLR</name>
<proteinExistence type="predicted"/>
<evidence type="ECO:0000313" key="2">
    <source>
        <dbReference type="Proteomes" id="UP000287352"/>
    </source>
</evidence>
<dbReference type="RefSeq" id="WP_126580669.1">
    <property type="nucleotide sequence ID" value="NZ_BIFR01000001.1"/>
</dbReference>
<gene>
    <name evidence="1" type="ORF">KTT_29700</name>
</gene>
<comment type="caution">
    <text evidence="1">The sequence shown here is derived from an EMBL/GenBank/DDBJ whole genome shotgun (WGS) entry which is preliminary data.</text>
</comment>
<dbReference type="EMBL" id="BIFR01000001">
    <property type="protein sequence ID" value="GCE13111.1"/>
    <property type="molecule type" value="Genomic_DNA"/>
</dbReference>
<dbReference type="AlphaFoldDB" id="A0A402A290"/>
<protein>
    <submittedName>
        <fullName evidence="1">Uncharacterized protein</fullName>
    </submittedName>
</protein>
<dbReference type="OrthoDB" id="135849at2"/>
<reference evidence="2" key="1">
    <citation type="submission" date="2018-12" db="EMBL/GenBank/DDBJ databases">
        <title>Tengunoibacter tsumagoiensis gen. nov., sp. nov., Dictyobacter kobayashii sp. nov., D. alpinus sp. nov., and D. joshuensis sp. nov. and description of Dictyobacteraceae fam. nov. within the order Ktedonobacterales isolated from Tengu-no-mugimeshi.</title>
        <authorList>
            <person name="Wang C.M."/>
            <person name="Zheng Y."/>
            <person name="Sakai Y."/>
            <person name="Toyoda A."/>
            <person name="Minakuchi Y."/>
            <person name="Abe K."/>
            <person name="Yokota A."/>
            <person name="Yabe S."/>
        </authorList>
    </citation>
    <scope>NUCLEOTIDE SEQUENCE [LARGE SCALE GENOMIC DNA]</scope>
    <source>
        <strain evidence="2">Uno3</strain>
    </source>
</reference>
<organism evidence="1 2">
    <name type="scientific">Tengunoibacter tsumagoiensis</name>
    <dbReference type="NCBI Taxonomy" id="2014871"/>
    <lineage>
        <taxon>Bacteria</taxon>
        <taxon>Bacillati</taxon>
        <taxon>Chloroflexota</taxon>
        <taxon>Ktedonobacteria</taxon>
        <taxon>Ktedonobacterales</taxon>
        <taxon>Dictyobacteraceae</taxon>
        <taxon>Tengunoibacter</taxon>
    </lineage>
</organism>
<evidence type="ECO:0000313" key="1">
    <source>
        <dbReference type="EMBL" id="GCE13111.1"/>
    </source>
</evidence>
<dbReference type="Proteomes" id="UP000287352">
    <property type="component" value="Unassembled WGS sequence"/>
</dbReference>
<dbReference type="SUPFAM" id="SSF69279">
    <property type="entry name" value="Phage tail proteins"/>
    <property type="match status" value="1"/>
</dbReference>
<sequence>MVRALSPTLQLALNQVTRHPALSVVVEDHVQHYTLYQNPGTADAWNDACLASDGNVVRVQVPRGGTGFAASFLVQRITDPSQSSQWSHWITLPGSSGLLFQDGGCAIANSGGMLFAFAQQGTGGNTLLTWTSSTNGTTWSGPTSVVSPPGGALLKGIASAGNADVFFLYDVAGGESIGCCFWTGSNWTPLITWTLPTLPFGQGLAATWNSFIYTLIYSDGYSLATCSYDPSLDLWQSGFVIAPSTNTAISRIAPRLSFVDGLYLLTCLEQDNGALTGTVYSYPRLRQSVDLIHWSNGLPLPALSAHYGAVAFSLASSVSGSAGPRYYVATLASVLSAPAFQANNPAQTLDLSGAVLSYRRTERAGRPGELEVVLDNTNGVYSHLVTTGSSPQPLGLATSLVLSTGCLIGVPVLQKVGTYRVQTLRFERTPVQNQIVLQAQDLTFQLDLLSRYQGSYLNQTVSFLIQEICARAGLFEILLPLTTQMAQIIPGFVIQAGLSYRHALDELCLTYGLVYFLDQDEILQFRELSSSDPLVWSYRSEIESVTFAQSIHAANHIIVTGKAPAGGLLGALTTAELVDTTSLQLLASEHLLSQIDVRLTDPLQCAAKASFLLAQEQRNSLALTVTIPLNPALQLFDCLSLLDQNLPIGSGQQANGRIIQIQEHYSVAQALAEMRLTLEGC</sequence>
<accession>A0A402A290</accession>
<keyword evidence="2" id="KW-1185">Reference proteome</keyword>